<dbReference type="PANTHER" id="PTHR13265:SF0">
    <property type="entry name" value="HPR1"/>
    <property type="match status" value="1"/>
</dbReference>
<proteinExistence type="predicted"/>
<feature type="compositionally biased region" description="Low complexity" evidence="1">
    <location>
        <begin position="711"/>
        <end position="721"/>
    </location>
</feature>
<dbReference type="PANTHER" id="PTHR13265">
    <property type="entry name" value="THO COMPLEX SUBUNIT 1"/>
    <property type="match status" value="1"/>
</dbReference>
<organism evidence="2 3">
    <name type="scientific">Tetradesmus obliquus</name>
    <name type="common">Green alga</name>
    <name type="synonym">Acutodesmus obliquus</name>
    <dbReference type="NCBI Taxonomy" id="3088"/>
    <lineage>
        <taxon>Eukaryota</taxon>
        <taxon>Viridiplantae</taxon>
        <taxon>Chlorophyta</taxon>
        <taxon>core chlorophytes</taxon>
        <taxon>Chlorophyceae</taxon>
        <taxon>CS clade</taxon>
        <taxon>Sphaeropleales</taxon>
        <taxon>Scenedesmaceae</taxon>
        <taxon>Tetradesmus</taxon>
    </lineage>
</organism>
<keyword evidence="3" id="KW-1185">Reference proteome</keyword>
<dbReference type="AlphaFoldDB" id="A0A383WE13"/>
<name>A0A383WE13_TETOB</name>
<evidence type="ECO:0008006" key="4">
    <source>
        <dbReference type="Google" id="ProtNLM"/>
    </source>
</evidence>
<feature type="compositionally biased region" description="Low complexity" evidence="1">
    <location>
        <begin position="728"/>
        <end position="740"/>
    </location>
</feature>
<reference evidence="2 3" key="1">
    <citation type="submission" date="2016-10" db="EMBL/GenBank/DDBJ databases">
        <authorList>
            <person name="Cai Z."/>
        </authorList>
    </citation>
    <scope>NUCLEOTIDE SEQUENCE [LARGE SCALE GENOMIC DNA]</scope>
</reference>
<dbReference type="STRING" id="3088.A0A383WE13"/>
<dbReference type="GO" id="GO:0000445">
    <property type="term" value="C:THO complex part of transcription export complex"/>
    <property type="evidence" value="ECO:0007669"/>
    <property type="project" value="TreeGrafter"/>
</dbReference>
<evidence type="ECO:0000313" key="2">
    <source>
        <dbReference type="EMBL" id="SZX75359.1"/>
    </source>
</evidence>
<feature type="region of interest" description="Disordered" evidence="1">
    <location>
        <begin position="711"/>
        <end position="756"/>
    </location>
</feature>
<accession>A0A383WE13</accession>
<sequence length="780" mass="81745">MDSEALVQLQDPSTQAALRAVLLSGQPVQDEALALLRQLLPQAVASIEQQQQHPQQPVRPQDATVKAALHCVFRRACLDLAAEAQQKGQAPLQYVPAKGSQPALQRLLQVALLACNLGLSDAGLLFSLLEELSEVITPGHCLDMISWLEQHRALLNSDVFITGNAVNALTRLCNGILRRLGRHQVIATARLMMLIASTAALADRSGLNVMGVFVAPDAPKPEEVPPGAVDSAGNPVNVLLYTQFWELQGLLQDPLSLLASADKWSMFKKQLTAVLEELAKAPATVPAARTAAAAAPAAASSAAQASLEAASEAAAAVAAAAADDEGDGTQCYLSSWRLFGLQLTDSSFRRDFLVQVLIVLRSLLLPGKVLIVLRSLLLPGKVPAEGLKPKQRLEALALEEQVYKVLEATPRDGAKFCRAVREVLAREVTWVLWKKGGKDFVVPGKEPPAAAAAAAGPAGKKPPVPTNCIEWSKPPVPSIAEAVAAAQKASARQAAQKRQRYEDGLSTLQQIADARRTYDNNGEPFEAPYKMRRRAVNQLGPTGCSSALHLWALRHVGDRSLKQQPLLAGLEVAQQPYPTPEALCAQVMREMDPECGILQGDRRLADDGIFRWRVGRVVAQLSMQPDTLAGVDKPEGLQEAMHELFPHLVPPAAAEERRKRIEEKKAAAADKAKGGGSAAAAAASSKLAATTETGAAAAAASEATAEMPAVATEAGGKAAEGAAEEGTADAAPEAAAADGEGAADEDGEAAPGDAVMAAMEAGGGDAAAAAVAMDVDAAAE</sequence>
<evidence type="ECO:0000313" key="3">
    <source>
        <dbReference type="Proteomes" id="UP000256970"/>
    </source>
</evidence>
<dbReference type="EMBL" id="FNXT01001230">
    <property type="protein sequence ID" value="SZX75359.1"/>
    <property type="molecule type" value="Genomic_DNA"/>
</dbReference>
<dbReference type="InterPro" id="IPR021861">
    <property type="entry name" value="THO_THOC1"/>
</dbReference>
<feature type="compositionally biased region" description="Basic and acidic residues" evidence="1">
    <location>
        <begin position="654"/>
        <end position="673"/>
    </location>
</feature>
<dbReference type="Proteomes" id="UP000256970">
    <property type="component" value="Unassembled WGS sequence"/>
</dbReference>
<dbReference type="GO" id="GO:0006406">
    <property type="term" value="P:mRNA export from nucleus"/>
    <property type="evidence" value="ECO:0007669"/>
    <property type="project" value="TreeGrafter"/>
</dbReference>
<gene>
    <name evidence="2" type="ORF">BQ4739_LOCUS15636</name>
</gene>
<dbReference type="Pfam" id="PF11957">
    <property type="entry name" value="efThoc1"/>
    <property type="match status" value="1"/>
</dbReference>
<feature type="region of interest" description="Disordered" evidence="1">
    <location>
        <begin position="650"/>
        <end position="676"/>
    </location>
</feature>
<evidence type="ECO:0000256" key="1">
    <source>
        <dbReference type="SAM" id="MobiDB-lite"/>
    </source>
</evidence>
<protein>
    <recommendedName>
        <fullName evidence="4">THO complex subunit 1</fullName>
    </recommendedName>
</protein>